<proteinExistence type="predicted"/>
<dbReference type="AlphaFoldDB" id="B6HEF7"/>
<reference evidence="1 2" key="1">
    <citation type="journal article" date="2008" name="Nat. Biotechnol.">
        <title>Genome sequencing and analysis of the filamentous fungus Penicillium chrysogenum.</title>
        <authorList>
            <person name="van den Berg M.A."/>
            <person name="Albang R."/>
            <person name="Albermann K."/>
            <person name="Badger J.H."/>
            <person name="Daran J.-M."/>
            <person name="Driessen A.J.M."/>
            <person name="Garcia-Estrada C."/>
            <person name="Fedorova N.D."/>
            <person name="Harris D.M."/>
            <person name="Heijne W.H.M."/>
            <person name="Joardar V.S."/>
            <person name="Kiel J.A.K.W."/>
            <person name="Kovalchuk A."/>
            <person name="Martin J.F."/>
            <person name="Nierman W.C."/>
            <person name="Nijland J.G."/>
            <person name="Pronk J.T."/>
            <person name="Roubos J.A."/>
            <person name="van der Klei I.J."/>
            <person name="van Peij N.N.M.E."/>
            <person name="Veenhuis M."/>
            <person name="von Doehren H."/>
            <person name="Wagner C."/>
            <person name="Wortman J.R."/>
            <person name="Bovenberg R.A.L."/>
        </authorList>
    </citation>
    <scope>NUCLEOTIDE SEQUENCE [LARGE SCALE GENOMIC DNA]</scope>
    <source>
        <strain evidence="2">ATCC 28089 / DSM 1075 / NRRL 1951 / Wisconsin 54-1255</strain>
    </source>
</reference>
<sequence length="119" mass="13178">MMIRTVSGRYGNPVGAKRRSIVMQLPNPKGMTILSGPPNGRQCTRCPTRMRNVCTCKSAVAGDSDRAEDPLDVEPYSGWAEEIKLVLQLEVVYSDDARSMYPWYGPDTARGNNQSTPQI</sequence>
<organism evidence="1 2">
    <name type="scientific">Penicillium rubens (strain ATCC 28089 / DSM 1075 / NRRL 1951 / Wisconsin 54-1255)</name>
    <name type="common">Penicillium chrysogenum</name>
    <dbReference type="NCBI Taxonomy" id="500485"/>
    <lineage>
        <taxon>Eukaryota</taxon>
        <taxon>Fungi</taxon>
        <taxon>Dikarya</taxon>
        <taxon>Ascomycota</taxon>
        <taxon>Pezizomycotina</taxon>
        <taxon>Eurotiomycetes</taxon>
        <taxon>Eurotiomycetidae</taxon>
        <taxon>Eurotiales</taxon>
        <taxon>Aspergillaceae</taxon>
        <taxon>Penicillium</taxon>
        <taxon>Penicillium chrysogenum species complex</taxon>
    </lineage>
</organism>
<dbReference type="HOGENOM" id="CLU_2062260_0_0_1"/>
<protein>
    <submittedName>
        <fullName evidence="1">Uncharacterized protein</fullName>
    </submittedName>
</protein>
<dbReference type="EMBL" id="AM920435">
    <property type="protein sequence ID" value="CAP85846.1"/>
    <property type="molecule type" value="Genomic_DNA"/>
</dbReference>
<dbReference type="VEuPathDB" id="FungiDB:PCH_Pc20g05170"/>
<accession>B6HEF7</accession>
<evidence type="ECO:0000313" key="1">
    <source>
        <dbReference type="EMBL" id="CAP85846.1"/>
    </source>
</evidence>
<dbReference type="Proteomes" id="UP000000724">
    <property type="component" value="Contig Pc00c20"/>
</dbReference>
<gene>
    <name evidence="1" type="ORF">Pc20g05170</name>
    <name evidence="1" type="ORF">PCH_Pc20g05170</name>
</gene>
<evidence type="ECO:0000313" key="2">
    <source>
        <dbReference type="Proteomes" id="UP000000724"/>
    </source>
</evidence>
<keyword evidence="2" id="KW-1185">Reference proteome</keyword>
<name>B6HEF7_PENRW</name>